<keyword evidence="2" id="KW-1185">Reference proteome</keyword>
<accession>A0AAV5IQ72</accession>
<dbReference type="EMBL" id="BPVZ01000021">
    <property type="protein sequence ID" value="GKV03996.1"/>
    <property type="molecule type" value="Genomic_DNA"/>
</dbReference>
<evidence type="ECO:0000313" key="2">
    <source>
        <dbReference type="Proteomes" id="UP001054252"/>
    </source>
</evidence>
<gene>
    <name evidence="1" type="ORF">SLEP1_g16215</name>
</gene>
<sequence>MRNPRPEFMKPKTWVHETQIWVPHKTQLLGDDFELVEEYFDNSLLTLDFYNALEKCLQRPPGFVVNQGRTHLARAWVHDKPRRGLQALLQGIVDENPGLPGFVVNPGRAHPSRVGFVKNPSTSWVGLGFAKNLARTWVRQEPKMNPPKLGFFTNP</sequence>
<comment type="caution">
    <text evidence="1">The sequence shown here is derived from an EMBL/GenBank/DDBJ whole genome shotgun (WGS) entry which is preliminary data.</text>
</comment>
<dbReference type="AlphaFoldDB" id="A0AAV5IQ72"/>
<organism evidence="1 2">
    <name type="scientific">Rubroshorea leprosula</name>
    <dbReference type="NCBI Taxonomy" id="152421"/>
    <lineage>
        <taxon>Eukaryota</taxon>
        <taxon>Viridiplantae</taxon>
        <taxon>Streptophyta</taxon>
        <taxon>Embryophyta</taxon>
        <taxon>Tracheophyta</taxon>
        <taxon>Spermatophyta</taxon>
        <taxon>Magnoliopsida</taxon>
        <taxon>eudicotyledons</taxon>
        <taxon>Gunneridae</taxon>
        <taxon>Pentapetalae</taxon>
        <taxon>rosids</taxon>
        <taxon>malvids</taxon>
        <taxon>Malvales</taxon>
        <taxon>Dipterocarpaceae</taxon>
        <taxon>Rubroshorea</taxon>
    </lineage>
</organism>
<dbReference type="Proteomes" id="UP001054252">
    <property type="component" value="Unassembled WGS sequence"/>
</dbReference>
<reference evidence="1 2" key="1">
    <citation type="journal article" date="2021" name="Commun. Biol.">
        <title>The genome of Shorea leprosula (Dipterocarpaceae) highlights the ecological relevance of drought in aseasonal tropical rainforests.</title>
        <authorList>
            <person name="Ng K.K.S."/>
            <person name="Kobayashi M.J."/>
            <person name="Fawcett J.A."/>
            <person name="Hatakeyama M."/>
            <person name="Paape T."/>
            <person name="Ng C.H."/>
            <person name="Ang C.C."/>
            <person name="Tnah L.H."/>
            <person name="Lee C.T."/>
            <person name="Nishiyama T."/>
            <person name="Sese J."/>
            <person name="O'Brien M.J."/>
            <person name="Copetti D."/>
            <person name="Mohd Noor M.I."/>
            <person name="Ong R.C."/>
            <person name="Putra M."/>
            <person name="Sireger I.Z."/>
            <person name="Indrioko S."/>
            <person name="Kosugi Y."/>
            <person name="Izuno A."/>
            <person name="Isagi Y."/>
            <person name="Lee S.L."/>
            <person name="Shimizu K.K."/>
        </authorList>
    </citation>
    <scope>NUCLEOTIDE SEQUENCE [LARGE SCALE GENOMIC DNA]</scope>
    <source>
        <strain evidence="1">214</strain>
    </source>
</reference>
<proteinExistence type="predicted"/>
<protein>
    <submittedName>
        <fullName evidence="1">Uncharacterized protein</fullName>
    </submittedName>
</protein>
<evidence type="ECO:0000313" key="1">
    <source>
        <dbReference type="EMBL" id="GKV03996.1"/>
    </source>
</evidence>
<name>A0AAV5IQ72_9ROSI</name>